<keyword evidence="3 5" id="KW-0732">Signal</keyword>
<accession>A0A317K6U5</accession>
<dbReference type="Proteomes" id="UP000245683">
    <property type="component" value="Unassembled WGS sequence"/>
</dbReference>
<proteinExistence type="inferred from homology"/>
<evidence type="ECO:0000256" key="5">
    <source>
        <dbReference type="SAM" id="SignalP"/>
    </source>
</evidence>
<evidence type="ECO:0000256" key="2">
    <source>
        <dbReference type="ARBA" id="ARBA00022448"/>
    </source>
</evidence>
<feature type="region of interest" description="Disordered" evidence="4">
    <location>
        <begin position="26"/>
        <end position="50"/>
    </location>
</feature>
<dbReference type="GO" id="GO:1901982">
    <property type="term" value="F:maltose binding"/>
    <property type="evidence" value="ECO:0007669"/>
    <property type="project" value="TreeGrafter"/>
</dbReference>
<dbReference type="Gene3D" id="3.40.190.10">
    <property type="entry name" value="Periplasmic binding protein-like II"/>
    <property type="match status" value="2"/>
</dbReference>
<dbReference type="GO" id="GO:0042956">
    <property type="term" value="P:maltodextrin transmembrane transport"/>
    <property type="evidence" value="ECO:0007669"/>
    <property type="project" value="TreeGrafter"/>
</dbReference>
<dbReference type="SUPFAM" id="SSF53850">
    <property type="entry name" value="Periplasmic binding protein-like II"/>
    <property type="match status" value="1"/>
</dbReference>
<feature type="compositionally biased region" description="Low complexity" evidence="4">
    <location>
        <begin position="32"/>
        <end position="44"/>
    </location>
</feature>
<comment type="caution">
    <text evidence="6">The sequence shown here is derived from an EMBL/GenBank/DDBJ whole genome shotgun (WGS) entry which is preliminary data.</text>
</comment>
<dbReference type="PROSITE" id="PS51257">
    <property type="entry name" value="PROKAR_LIPOPROTEIN"/>
    <property type="match status" value="1"/>
</dbReference>
<reference evidence="7" key="1">
    <citation type="submission" date="2018-05" db="EMBL/GenBank/DDBJ databases">
        <title>Micromonospora globispora sp. nov. and Micromonospora rugosa sp. nov., isolated from marine sediment.</title>
        <authorList>
            <person name="Carro L."/>
            <person name="Aysel V."/>
            <person name="Cetin D."/>
            <person name="Igual J.M."/>
            <person name="Klenk H.-P."/>
            <person name="Trujillo M.E."/>
            <person name="Sahin N."/>
        </authorList>
    </citation>
    <scope>NUCLEOTIDE SEQUENCE [LARGE SCALE GENOMIC DNA]</scope>
    <source>
        <strain evidence="7">S2904</strain>
    </source>
</reference>
<comment type="similarity">
    <text evidence="1">Belongs to the bacterial solute-binding protein 1 family.</text>
</comment>
<dbReference type="Pfam" id="PF13416">
    <property type="entry name" value="SBP_bac_8"/>
    <property type="match status" value="1"/>
</dbReference>
<organism evidence="6 7">
    <name type="scientific">Micromonospora globispora</name>
    <dbReference type="NCBI Taxonomy" id="1450148"/>
    <lineage>
        <taxon>Bacteria</taxon>
        <taxon>Bacillati</taxon>
        <taxon>Actinomycetota</taxon>
        <taxon>Actinomycetes</taxon>
        <taxon>Micromonosporales</taxon>
        <taxon>Micromonosporaceae</taxon>
        <taxon>Micromonospora</taxon>
    </lineage>
</organism>
<dbReference type="RefSeq" id="WP_109944532.1">
    <property type="nucleotide sequence ID" value="NZ_QGSV01000151.1"/>
</dbReference>
<evidence type="ECO:0000313" key="7">
    <source>
        <dbReference type="Proteomes" id="UP000245683"/>
    </source>
</evidence>
<evidence type="ECO:0000313" key="6">
    <source>
        <dbReference type="EMBL" id="PWU48782.1"/>
    </source>
</evidence>
<protein>
    <submittedName>
        <fullName evidence="6">ABC transporter substrate-binding protein</fullName>
    </submittedName>
</protein>
<gene>
    <name evidence="6" type="ORF">DLJ46_10855</name>
</gene>
<feature type="chain" id="PRO_5043163692" evidence="5">
    <location>
        <begin position="26"/>
        <end position="426"/>
    </location>
</feature>
<keyword evidence="7" id="KW-1185">Reference proteome</keyword>
<dbReference type="EMBL" id="QGSV01000151">
    <property type="protein sequence ID" value="PWU48782.1"/>
    <property type="molecule type" value="Genomic_DNA"/>
</dbReference>
<name>A0A317K6U5_9ACTN</name>
<dbReference type="GO" id="GO:0055052">
    <property type="term" value="C:ATP-binding cassette (ABC) transporter complex, substrate-binding subunit-containing"/>
    <property type="evidence" value="ECO:0007669"/>
    <property type="project" value="TreeGrafter"/>
</dbReference>
<feature type="signal peptide" evidence="5">
    <location>
        <begin position="1"/>
        <end position="25"/>
    </location>
</feature>
<dbReference type="GO" id="GO:0015768">
    <property type="term" value="P:maltose transport"/>
    <property type="evidence" value="ECO:0007669"/>
    <property type="project" value="TreeGrafter"/>
</dbReference>
<evidence type="ECO:0000256" key="1">
    <source>
        <dbReference type="ARBA" id="ARBA00008520"/>
    </source>
</evidence>
<dbReference type="CDD" id="cd14750">
    <property type="entry name" value="PBP2_TMBP"/>
    <property type="match status" value="1"/>
</dbReference>
<dbReference type="AlphaFoldDB" id="A0A317K6U5"/>
<evidence type="ECO:0000256" key="4">
    <source>
        <dbReference type="SAM" id="MobiDB-lite"/>
    </source>
</evidence>
<dbReference type="PANTHER" id="PTHR30061:SF50">
    <property type="entry name" value="MALTOSE_MALTODEXTRIN-BINDING PERIPLASMIC PROTEIN"/>
    <property type="match status" value="1"/>
</dbReference>
<evidence type="ECO:0000256" key="3">
    <source>
        <dbReference type="ARBA" id="ARBA00022729"/>
    </source>
</evidence>
<sequence>MAQQKRRRRVHAVLAAAAAVALTTAGCGGGSSSDSNSAAQGADSRGPITFVTGKDNSNVWSATIEKWNAAHPNEKVTLKEQSDQADQQHDDIVQHMQAKDPSYDIVTTDVVWTAEFAAKGWLVPLKDKFALDTSKLLKPTVAAATYNGTLYAAPFASDGGMLYYRKDLVPTPPKTLDEMWGMCSIAKKKNMGCYAGQFAKYEGLTVNAAEAINTAGGKIVDDQGKPTVDSPESVKGLQMLADHYKNGDIPKEAITFQEEQGRQAFESGKLLFLRNWPYVYNLAKTDGSSVVKDKFAVAPLPGVSGPGASSLGGHSEGIGAYSKHKATAFDFLKFIEEDAQQKFFMEKGSLAPVVASMYDDPALVAKAPYLPTLKTSIENAVPRPVTPFYPAVTTAIEDNAYAAMKGDKPVDQAIKDMQSAIASASH</sequence>
<keyword evidence="2" id="KW-0813">Transport</keyword>
<dbReference type="InterPro" id="IPR006059">
    <property type="entry name" value="SBP"/>
</dbReference>
<dbReference type="PANTHER" id="PTHR30061">
    <property type="entry name" value="MALTOSE-BINDING PERIPLASMIC PROTEIN"/>
    <property type="match status" value="1"/>
</dbReference>
<dbReference type="OrthoDB" id="9770625at2"/>